<evidence type="ECO:0000313" key="5">
    <source>
        <dbReference type="Proteomes" id="UP000663887"/>
    </source>
</evidence>
<comment type="caution">
    <text evidence="3">The sequence shown here is derived from an EMBL/GenBank/DDBJ whole genome shotgun (WGS) entry which is preliminary data.</text>
</comment>
<organism evidence="3 5">
    <name type="scientific">Rotaria magnacalcarata</name>
    <dbReference type="NCBI Taxonomy" id="392030"/>
    <lineage>
        <taxon>Eukaryota</taxon>
        <taxon>Metazoa</taxon>
        <taxon>Spiralia</taxon>
        <taxon>Gnathifera</taxon>
        <taxon>Rotifera</taxon>
        <taxon>Eurotatoria</taxon>
        <taxon>Bdelloidea</taxon>
        <taxon>Philodinida</taxon>
        <taxon>Philodinidae</taxon>
        <taxon>Rotaria</taxon>
    </lineage>
</organism>
<evidence type="ECO:0000313" key="2">
    <source>
        <dbReference type="EMBL" id="CAF2073038.1"/>
    </source>
</evidence>
<protein>
    <submittedName>
        <fullName evidence="3">Uncharacterized protein</fullName>
    </submittedName>
</protein>
<proteinExistence type="predicted"/>
<evidence type="ECO:0000313" key="4">
    <source>
        <dbReference type="EMBL" id="CAF3941607.1"/>
    </source>
</evidence>
<dbReference type="Proteomes" id="UP000663887">
    <property type="component" value="Unassembled WGS sequence"/>
</dbReference>
<name>A0A816XUD3_9BILA</name>
<sequence>MEWSRKKDNFLNLLRTRLRSLSSNRLTNKKNYLSFDSHIRIPIILNTINVTQASTQTLPISINNNAEELKSNISVRHKNRRRKYQHRFNKCLAELIEKYPPIPAHEYLVKEDNTSTNDDSKKSCYSSISNSCEINSSVWSKLLESREDLSKLNKTLEDLDQRLKRLSMSICLKCKDKDSC</sequence>
<dbReference type="EMBL" id="CAJOBF010001353">
    <property type="protein sequence ID" value="CAF3941607.1"/>
    <property type="molecule type" value="Genomic_DNA"/>
</dbReference>
<dbReference type="Proteomes" id="UP000663856">
    <property type="component" value="Unassembled WGS sequence"/>
</dbReference>
<dbReference type="AlphaFoldDB" id="A0A816XUD3"/>
<accession>A0A816XUD3</accession>
<keyword evidence="1" id="KW-0175">Coiled coil</keyword>
<feature type="coiled-coil region" evidence="1">
    <location>
        <begin position="142"/>
        <end position="169"/>
    </location>
</feature>
<gene>
    <name evidence="4" type="ORF">UXM345_LOCUS12793</name>
    <name evidence="2" type="ORF">WKI299_LOCUS14535</name>
    <name evidence="3" type="ORF">XDN619_LOCUS28324</name>
</gene>
<evidence type="ECO:0000313" key="3">
    <source>
        <dbReference type="EMBL" id="CAF2149373.1"/>
    </source>
</evidence>
<reference evidence="3" key="1">
    <citation type="submission" date="2021-02" db="EMBL/GenBank/DDBJ databases">
        <authorList>
            <person name="Nowell W R."/>
        </authorList>
    </citation>
    <scope>NUCLEOTIDE SEQUENCE</scope>
</reference>
<evidence type="ECO:0000256" key="1">
    <source>
        <dbReference type="SAM" id="Coils"/>
    </source>
</evidence>
<dbReference type="EMBL" id="CAJNRG010013560">
    <property type="protein sequence ID" value="CAF2149373.1"/>
    <property type="molecule type" value="Genomic_DNA"/>
</dbReference>
<dbReference type="EMBL" id="CAJNRF010005682">
    <property type="protein sequence ID" value="CAF2073038.1"/>
    <property type="molecule type" value="Genomic_DNA"/>
</dbReference>
<dbReference type="Proteomes" id="UP000663842">
    <property type="component" value="Unassembled WGS sequence"/>
</dbReference>